<keyword evidence="2" id="KW-1185">Reference proteome</keyword>
<reference evidence="1 2" key="1">
    <citation type="submission" date="2019-03" db="EMBL/GenBank/DDBJ databases">
        <title>Deep-cultivation of Planctomycetes and their phenomic and genomic characterization uncovers novel biology.</title>
        <authorList>
            <person name="Wiegand S."/>
            <person name="Jogler M."/>
            <person name="Boedeker C."/>
            <person name="Pinto D."/>
            <person name="Vollmers J."/>
            <person name="Rivas-Marin E."/>
            <person name="Kohn T."/>
            <person name="Peeters S.H."/>
            <person name="Heuer A."/>
            <person name="Rast P."/>
            <person name="Oberbeckmann S."/>
            <person name="Bunk B."/>
            <person name="Jeske O."/>
            <person name="Meyerdierks A."/>
            <person name="Storesund J.E."/>
            <person name="Kallscheuer N."/>
            <person name="Luecker S."/>
            <person name="Lage O.M."/>
            <person name="Pohl T."/>
            <person name="Merkel B.J."/>
            <person name="Hornburger P."/>
            <person name="Mueller R.-W."/>
            <person name="Bruemmer F."/>
            <person name="Labrenz M."/>
            <person name="Spormann A.M."/>
            <person name="Op den Camp H."/>
            <person name="Overmann J."/>
            <person name="Amann R."/>
            <person name="Jetten M.S.M."/>
            <person name="Mascher T."/>
            <person name="Medema M.H."/>
            <person name="Devos D.P."/>
            <person name="Kaster A.-K."/>
            <person name="Ovreas L."/>
            <person name="Rohde M."/>
            <person name="Galperin M.Y."/>
            <person name="Jogler C."/>
        </authorList>
    </citation>
    <scope>NUCLEOTIDE SEQUENCE [LARGE SCALE GENOMIC DNA]</scope>
    <source>
        <strain evidence="1 2">V202</strain>
    </source>
</reference>
<proteinExistence type="predicted"/>
<dbReference type="AlphaFoldDB" id="A0A517WWP9"/>
<organism evidence="1 2">
    <name type="scientific">Gimesia aquarii</name>
    <dbReference type="NCBI Taxonomy" id="2527964"/>
    <lineage>
        <taxon>Bacteria</taxon>
        <taxon>Pseudomonadati</taxon>
        <taxon>Planctomycetota</taxon>
        <taxon>Planctomycetia</taxon>
        <taxon>Planctomycetales</taxon>
        <taxon>Planctomycetaceae</taxon>
        <taxon>Gimesia</taxon>
    </lineage>
</organism>
<evidence type="ECO:0000313" key="2">
    <source>
        <dbReference type="Proteomes" id="UP000318384"/>
    </source>
</evidence>
<evidence type="ECO:0000313" key="1">
    <source>
        <dbReference type="EMBL" id="QDU09658.1"/>
    </source>
</evidence>
<dbReference type="Proteomes" id="UP000318384">
    <property type="component" value="Chromosome"/>
</dbReference>
<dbReference type="EMBL" id="CP037422">
    <property type="protein sequence ID" value="QDU09658.1"/>
    <property type="molecule type" value="Genomic_DNA"/>
</dbReference>
<gene>
    <name evidence="1" type="ORF">V202x_30340</name>
</gene>
<sequence length="147" mass="16841">MNRKERDEVIAKILSENSQIQFLEDVMIEYEKLTGEALRSFWPVYFVGKRMGQSLDRKPLEDVDDPVSLRELVVGMIMNLGNHTEVKKIVEKVSQENAEGKEYPLTIPRGKSFSSKDLAHMDAQELLNRVGSFEDANRIINQVANMN</sequence>
<protein>
    <submittedName>
        <fullName evidence="1">Uncharacterized protein</fullName>
    </submittedName>
</protein>
<name>A0A517WWP9_9PLAN</name>
<accession>A0A517WWP9</accession>